<accession>A0A844P5K8</accession>
<gene>
    <name evidence="1" type="ORF">GNP88_16590</name>
</gene>
<reference evidence="1 2" key="1">
    <citation type="submission" date="2019-11" db="EMBL/GenBank/DDBJ databases">
        <title>Using colonization assays and comparative genomics to discover symbiosis behaviors and factors in Vibrio fischeri.</title>
        <authorList>
            <person name="Bongrand C."/>
            <person name="Moriano-Gutierrez S."/>
            <person name="Arevalo P."/>
            <person name="Mcfall-Ngai M."/>
            <person name="Visick K."/>
            <person name="Polz M.F."/>
            <person name="Ruby E.G."/>
        </authorList>
    </citation>
    <scope>NUCLEOTIDE SEQUENCE [LARGE SCALE GENOMIC DNA]</scope>
    <source>
        <strain evidence="2">emors.4.1</strain>
    </source>
</reference>
<dbReference type="RefSeq" id="WP_155656441.1">
    <property type="nucleotide sequence ID" value="NZ_WOBN01000027.1"/>
</dbReference>
<evidence type="ECO:0000313" key="1">
    <source>
        <dbReference type="EMBL" id="MUK50769.1"/>
    </source>
</evidence>
<proteinExistence type="predicted"/>
<name>A0A844P5K8_ALIFS</name>
<protein>
    <submittedName>
        <fullName evidence="1">Uncharacterized protein</fullName>
    </submittedName>
</protein>
<comment type="caution">
    <text evidence="1">The sequence shown here is derived from an EMBL/GenBank/DDBJ whole genome shotgun (WGS) entry which is preliminary data.</text>
</comment>
<dbReference type="AlphaFoldDB" id="A0A844P5K8"/>
<evidence type="ECO:0000313" key="2">
    <source>
        <dbReference type="Proteomes" id="UP000448038"/>
    </source>
</evidence>
<dbReference type="Proteomes" id="UP000448038">
    <property type="component" value="Unassembled WGS sequence"/>
</dbReference>
<dbReference type="EMBL" id="WOBN01000027">
    <property type="protein sequence ID" value="MUK50769.1"/>
    <property type="molecule type" value="Genomic_DNA"/>
</dbReference>
<organism evidence="1 2">
    <name type="scientific">Aliivibrio fischeri</name>
    <name type="common">Vibrio fischeri</name>
    <dbReference type="NCBI Taxonomy" id="668"/>
    <lineage>
        <taxon>Bacteria</taxon>
        <taxon>Pseudomonadati</taxon>
        <taxon>Pseudomonadota</taxon>
        <taxon>Gammaproteobacteria</taxon>
        <taxon>Vibrionales</taxon>
        <taxon>Vibrionaceae</taxon>
        <taxon>Aliivibrio</taxon>
    </lineage>
</organism>
<sequence length="364" mass="42837">MSDLSKKLEEQITNYIELFELKEKRIENCNVVPQLIQEFRKLSGFIDEFKRKLEPDELSSLRDYGLISFIEKRKLLRKLLKVRDRAFKKQKIELKEFQKPGNRDRDIKAISAIFRTLKWLTNNDDIINDLLPEKLAFEYSGKKDKSHYISIIKLHKTYPKLADDLRAIHKYEINNIKSDQRANVSIKTAFRTFMSLWNHIEPELSIEEKELISSLGFVAFNSSDNKILKKCRYKIRSLVLNNELEASSGQTLNSNLNWMLQKMKLETIDSYPISSKRRKRHKERENKNKSYSKEDVQELAFHIEALLSQASITDKAKTELIFARVLIKTGWNITPVMELETDDLIQVNIPISGSTPYYVRLFKR</sequence>